<organism evidence="3 4">
    <name type="scientific">Zarconia navalis LEGE 11467</name>
    <dbReference type="NCBI Taxonomy" id="1828826"/>
    <lineage>
        <taxon>Bacteria</taxon>
        <taxon>Bacillati</taxon>
        <taxon>Cyanobacteriota</taxon>
        <taxon>Cyanophyceae</taxon>
        <taxon>Oscillatoriophycideae</taxon>
        <taxon>Oscillatoriales</taxon>
        <taxon>Oscillatoriales incertae sedis</taxon>
        <taxon>Zarconia</taxon>
        <taxon>Zarconia navalis</taxon>
    </lineage>
</organism>
<gene>
    <name evidence="3" type="ORF">IQ235_16520</name>
</gene>
<feature type="domain" description="DUF4168" evidence="2">
    <location>
        <begin position="46"/>
        <end position="139"/>
    </location>
</feature>
<accession>A0A928VY10</accession>
<keyword evidence="4" id="KW-1185">Reference proteome</keyword>
<reference evidence="3" key="1">
    <citation type="submission" date="2020-10" db="EMBL/GenBank/DDBJ databases">
        <authorList>
            <person name="Castelo-Branco R."/>
            <person name="Eusebio N."/>
            <person name="Adriana R."/>
            <person name="Vieira A."/>
            <person name="Brugerolle De Fraissinette N."/>
            <person name="Rezende De Castro R."/>
            <person name="Schneider M.P."/>
            <person name="Vasconcelos V."/>
            <person name="Leao P.N."/>
        </authorList>
    </citation>
    <scope>NUCLEOTIDE SEQUENCE</scope>
    <source>
        <strain evidence="3">LEGE 11467</strain>
    </source>
</reference>
<protein>
    <submittedName>
        <fullName evidence="3">DUF4168 domain-containing protein</fullName>
    </submittedName>
</protein>
<evidence type="ECO:0000313" key="3">
    <source>
        <dbReference type="EMBL" id="MBE9042379.1"/>
    </source>
</evidence>
<comment type="caution">
    <text evidence="3">The sequence shown here is derived from an EMBL/GenBank/DDBJ whole genome shotgun (WGS) entry which is preliminary data.</text>
</comment>
<proteinExistence type="predicted"/>
<sequence>MGQYSRHVWTKTIVAIALGSTLLASCAAGNAPGETEVGEEPVLDKEQTIAAYARSVWEIDRLRRTAYQQIDEANDDNPPPQVICDNPETVAGLRGQVKQIAVDYCLQAQDIVREQRLSVPIFNEVTQRLTQDAQLKAEVENELRRIQQSSGS</sequence>
<dbReference type="InterPro" id="IPR025433">
    <property type="entry name" value="DUF4168"/>
</dbReference>
<dbReference type="PROSITE" id="PS51257">
    <property type="entry name" value="PROKAR_LIPOPROTEIN"/>
    <property type="match status" value="1"/>
</dbReference>
<dbReference type="AlphaFoldDB" id="A0A928VY10"/>
<evidence type="ECO:0000313" key="4">
    <source>
        <dbReference type="Proteomes" id="UP000621799"/>
    </source>
</evidence>
<dbReference type="Pfam" id="PF13767">
    <property type="entry name" value="DUF4168"/>
    <property type="match status" value="1"/>
</dbReference>
<evidence type="ECO:0000256" key="1">
    <source>
        <dbReference type="SAM" id="SignalP"/>
    </source>
</evidence>
<name>A0A928VY10_9CYAN</name>
<dbReference type="EMBL" id="JADEXN010000345">
    <property type="protein sequence ID" value="MBE9042379.1"/>
    <property type="molecule type" value="Genomic_DNA"/>
</dbReference>
<dbReference type="RefSeq" id="WP_264322537.1">
    <property type="nucleotide sequence ID" value="NZ_JADEXN010000345.1"/>
</dbReference>
<feature type="signal peptide" evidence="1">
    <location>
        <begin position="1"/>
        <end position="27"/>
    </location>
</feature>
<dbReference type="Proteomes" id="UP000621799">
    <property type="component" value="Unassembled WGS sequence"/>
</dbReference>
<evidence type="ECO:0000259" key="2">
    <source>
        <dbReference type="Pfam" id="PF13767"/>
    </source>
</evidence>
<feature type="chain" id="PRO_5037852327" evidence="1">
    <location>
        <begin position="28"/>
        <end position="152"/>
    </location>
</feature>
<keyword evidence="1" id="KW-0732">Signal</keyword>